<evidence type="ECO:0000256" key="3">
    <source>
        <dbReference type="ARBA" id="ARBA00022679"/>
    </source>
</evidence>
<keyword evidence="7 10" id="KW-0443">Lipid metabolism</keyword>
<evidence type="ECO:0000256" key="9">
    <source>
        <dbReference type="ARBA" id="ARBA00023160"/>
    </source>
</evidence>
<dbReference type="Pfam" id="PF01151">
    <property type="entry name" value="ELO"/>
    <property type="match status" value="1"/>
</dbReference>
<evidence type="ECO:0000256" key="1">
    <source>
        <dbReference type="ARBA" id="ARBA00004141"/>
    </source>
</evidence>
<dbReference type="GO" id="GO:0030148">
    <property type="term" value="P:sphingolipid biosynthetic process"/>
    <property type="evidence" value="ECO:0007669"/>
    <property type="project" value="TreeGrafter"/>
</dbReference>
<dbReference type="GO" id="GO:0034626">
    <property type="term" value="P:fatty acid elongation, polyunsaturated fatty acid"/>
    <property type="evidence" value="ECO:0007669"/>
    <property type="project" value="TreeGrafter"/>
</dbReference>
<dbReference type="GO" id="GO:0034625">
    <property type="term" value="P:fatty acid elongation, monounsaturated fatty acid"/>
    <property type="evidence" value="ECO:0007669"/>
    <property type="project" value="TreeGrafter"/>
</dbReference>
<dbReference type="PROSITE" id="PS01188">
    <property type="entry name" value="ELO"/>
    <property type="match status" value="1"/>
</dbReference>
<organism evidence="11">
    <name type="scientific">Timema bartmani</name>
    <dbReference type="NCBI Taxonomy" id="61472"/>
    <lineage>
        <taxon>Eukaryota</taxon>
        <taxon>Metazoa</taxon>
        <taxon>Ecdysozoa</taxon>
        <taxon>Arthropoda</taxon>
        <taxon>Hexapoda</taxon>
        <taxon>Insecta</taxon>
        <taxon>Pterygota</taxon>
        <taxon>Neoptera</taxon>
        <taxon>Polyneoptera</taxon>
        <taxon>Phasmatodea</taxon>
        <taxon>Timematodea</taxon>
        <taxon>Timematoidea</taxon>
        <taxon>Timematidae</taxon>
        <taxon>Timema</taxon>
    </lineage>
</organism>
<evidence type="ECO:0000256" key="7">
    <source>
        <dbReference type="ARBA" id="ARBA00023098"/>
    </source>
</evidence>
<comment type="catalytic activity">
    <reaction evidence="10">
        <text>a very-long-chain acyl-CoA + malonyl-CoA + H(+) = a very-long-chain 3-oxoacyl-CoA + CO2 + CoA</text>
        <dbReference type="Rhea" id="RHEA:32727"/>
        <dbReference type="ChEBI" id="CHEBI:15378"/>
        <dbReference type="ChEBI" id="CHEBI:16526"/>
        <dbReference type="ChEBI" id="CHEBI:57287"/>
        <dbReference type="ChEBI" id="CHEBI:57384"/>
        <dbReference type="ChEBI" id="CHEBI:90725"/>
        <dbReference type="ChEBI" id="CHEBI:90736"/>
        <dbReference type="EC" id="2.3.1.199"/>
    </reaction>
</comment>
<dbReference type="GO" id="GO:0042761">
    <property type="term" value="P:very long-chain fatty acid biosynthetic process"/>
    <property type="evidence" value="ECO:0007669"/>
    <property type="project" value="TreeGrafter"/>
</dbReference>
<evidence type="ECO:0000256" key="6">
    <source>
        <dbReference type="ARBA" id="ARBA00022989"/>
    </source>
</evidence>
<evidence type="ECO:0000256" key="8">
    <source>
        <dbReference type="ARBA" id="ARBA00023136"/>
    </source>
</evidence>
<dbReference type="EC" id="2.3.1.199" evidence="10"/>
<accession>A0A7R9F4D4</accession>
<evidence type="ECO:0000256" key="10">
    <source>
        <dbReference type="RuleBase" id="RU361115"/>
    </source>
</evidence>
<keyword evidence="8 10" id="KW-0472">Membrane</keyword>
<sequence length="348" mass="40587">MFGTEEPIKYQNQPSQISAHAHLSTHALYSQKLADSLVDRCVGETVTMETLFNSTHNMFSEVYGFYLYTLSLSGWPLVDSPVPTILYTAVYLFIVWLGPRLMKDRPPFRLTWALVPYNLAMAFLNFYIASELMSASTKLKYSYVCQPIRRLSHPDEMRITNAVWWYYFSKLIEFCDTFFFILRKKSNQLTFLHVYHHSTMFSLWWIGIKWVPSGSTFLPAMANSFIHVLMYTYYGLSALGPNVSKYLWWKKYLTILQLIQFTTAMIMGINGIRSGCDFPLWMQYTLVIYMVSFIVLFGNFYAKAYIEKGKRAFYGDPQEKNEEVNGYMNGSVCNGRDHFQQKNGKKIK</sequence>
<dbReference type="PANTHER" id="PTHR11157">
    <property type="entry name" value="FATTY ACID ACYL TRANSFERASE-RELATED"/>
    <property type="match status" value="1"/>
</dbReference>
<keyword evidence="5 10" id="KW-0276">Fatty acid metabolism</keyword>
<keyword evidence="4 10" id="KW-0812">Transmembrane</keyword>
<feature type="transmembrane region" description="Helical" evidence="10">
    <location>
        <begin position="80"/>
        <end position="98"/>
    </location>
</feature>
<dbReference type="AlphaFoldDB" id="A0A7R9F4D4"/>
<feature type="transmembrane region" description="Helical" evidence="10">
    <location>
        <begin position="189"/>
        <end position="208"/>
    </location>
</feature>
<comment type="similarity">
    <text evidence="10">Belongs to the ELO family.</text>
</comment>
<evidence type="ECO:0000256" key="4">
    <source>
        <dbReference type="ARBA" id="ARBA00022692"/>
    </source>
</evidence>
<feature type="transmembrane region" description="Helical" evidence="10">
    <location>
        <begin position="252"/>
        <end position="269"/>
    </location>
</feature>
<feature type="transmembrane region" description="Helical" evidence="10">
    <location>
        <begin position="110"/>
        <end position="129"/>
    </location>
</feature>
<feature type="transmembrane region" description="Helical" evidence="10">
    <location>
        <begin position="281"/>
        <end position="302"/>
    </location>
</feature>
<dbReference type="GO" id="GO:0005789">
    <property type="term" value="C:endoplasmic reticulum membrane"/>
    <property type="evidence" value="ECO:0007669"/>
    <property type="project" value="TreeGrafter"/>
</dbReference>
<dbReference type="InterPro" id="IPR030457">
    <property type="entry name" value="ELO_CS"/>
</dbReference>
<protein>
    <recommendedName>
        <fullName evidence="10">Elongation of very long chain fatty acids protein</fullName>
        <ecNumber evidence="10">2.3.1.199</ecNumber>
    </recommendedName>
    <alternativeName>
        <fullName evidence="10">Very-long-chain 3-oxoacyl-CoA synthase</fullName>
    </alternativeName>
</protein>
<keyword evidence="9 10" id="KW-0275">Fatty acid biosynthesis</keyword>
<proteinExistence type="inferred from homology"/>
<dbReference type="InterPro" id="IPR002076">
    <property type="entry name" value="ELO_fam"/>
</dbReference>
<dbReference type="EMBL" id="OD568080">
    <property type="protein sequence ID" value="CAD7446530.1"/>
    <property type="molecule type" value="Genomic_DNA"/>
</dbReference>
<evidence type="ECO:0000313" key="11">
    <source>
        <dbReference type="EMBL" id="CAD7446530.1"/>
    </source>
</evidence>
<gene>
    <name evidence="11" type="ORF">TBIB3V08_LOCUS8859</name>
</gene>
<name>A0A7R9F4D4_9NEOP</name>
<keyword evidence="3 10" id="KW-0808">Transferase</keyword>
<reference evidence="11" key="1">
    <citation type="submission" date="2020-11" db="EMBL/GenBank/DDBJ databases">
        <authorList>
            <person name="Tran Van P."/>
        </authorList>
    </citation>
    <scope>NUCLEOTIDE SEQUENCE</scope>
</reference>
<evidence type="ECO:0000256" key="5">
    <source>
        <dbReference type="ARBA" id="ARBA00022832"/>
    </source>
</evidence>
<evidence type="ECO:0000256" key="2">
    <source>
        <dbReference type="ARBA" id="ARBA00022516"/>
    </source>
</evidence>
<feature type="transmembrane region" description="Helical" evidence="10">
    <location>
        <begin position="220"/>
        <end position="240"/>
    </location>
</feature>
<dbReference type="GO" id="GO:0019367">
    <property type="term" value="P:fatty acid elongation, saturated fatty acid"/>
    <property type="evidence" value="ECO:0007669"/>
    <property type="project" value="TreeGrafter"/>
</dbReference>
<keyword evidence="2 10" id="KW-0444">Lipid biosynthesis</keyword>
<dbReference type="GO" id="GO:0009922">
    <property type="term" value="F:fatty acid elongase activity"/>
    <property type="evidence" value="ECO:0007669"/>
    <property type="project" value="UniProtKB-EC"/>
</dbReference>
<feature type="transmembrane region" description="Helical" evidence="10">
    <location>
        <begin position="164"/>
        <end position="182"/>
    </location>
</feature>
<dbReference type="PANTHER" id="PTHR11157:SF12">
    <property type="entry name" value="ELONGATION OF VERY LONG CHAIN FATTY ACIDS PROTEIN 4"/>
    <property type="match status" value="1"/>
</dbReference>
<comment type="subcellular location">
    <subcellularLocation>
        <location evidence="1">Membrane</location>
        <topology evidence="1">Multi-pass membrane protein</topology>
    </subcellularLocation>
</comment>
<keyword evidence="6 10" id="KW-1133">Transmembrane helix</keyword>